<dbReference type="STRING" id="474960.SAMN05216180_0030"/>
<dbReference type="SUPFAM" id="SSF53041">
    <property type="entry name" value="Resolvase-like"/>
    <property type="match status" value="1"/>
</dbReference>
<gene>
    <name evidence="4" type="ORF">SAMN05216180_0030</name>
</gene>
<dbReference type="Pfam" id="PF07508">
    <property type="entry name" value="Recombinase"/>
    <property type="match status" value="1"/>
</dbReference>
<feature type="domain" description="Resolvase/invertase-type recombinase catalytic" evidence="2">
    <location>
        <begin position="2"/>
        <end position="151"/>
    </location>
</feature>
<evidence type="ECO:0000256" key="1">
    <source>
        <dbReference type="SAM" id="Coils"/>
    </source>
</evidence>
<keyword evidence="5" id="KW-1185">Reference proteome</keyword>
<dbReference type="Gene3D" id="3.40.50.1390">
    <property type="entry name" value="Resolvase, N-terminal catalytic domain"/>
    <property type="match status" value="1"/>
</dbReference>
<dbReference type="InterPro" id="IPR011109">
    <property type="entry name" value="DNA_bind_recombinase_dom"/>
</dbReference>
<dbReference type="RefSeq" id="WP_242943046.1">
    <property type="nucleotide sequence ID" value="NZ_FOCG01000001.1"/>
</dbReference>
<dbReference type="CDD" id="cd00338">
    <property type="entry name" value="Ser_Recombinase"/>
    <property type="match status" value="1"/>
</dbReference>
<evidence type="ECO:0000313" key="4">
    <source>
        <dbReference type="EMBL" id="SEM45222.1"/>
    </source>
</evidence>
<dbReference type="AlphaFoldDB" id="A0A1H7YG71"/>
<name>A0A1H7YG71_9FIRM</name>
<dbReference type="EMBL" id="FOCG01000001">
    <property type="protein sequence ID" value="SEM45222.1"/>
    <property type="molecule type" value="Genomic_DNA"/>
</dbReference>
<dbReference type="InterPro" id="IPR050639">
    <property type="entry name" value="SSR_resolvase"/>
</dbReference>
<evidence type="ECO:0000313" key="5">
    <source>
        <dbReference type="Proteomes" id="UP000199158"/>
    </source>
</evidence>
<accession>A0A1H7YG71</accession>
<dbReference type="GO" id="GO:0003677">
    <property type="term" value="F:DNA binding"/>
    <property type="evidence" value="ECO:0007669"/>
    <property type="project" value="InterPro"/>
</dbReference>
<feature type="domain" description="Recombinase" evidence="3">
    <location>
        <begin position="158"/>
        <end position="291"/>
    </location>
</feature>
<dbReference type="Gene3D" id="3.90.1750.20">
    <property type="entry name" value="Putative Large Serine Recombinase, Chain B, Domain 2"/>
    <property type="match status" value="1"/>
</dbReference>
<dbReference type="InterPro" id="IPR006119">
    <property type="entry name" value="Resolv_N"/>
</dbReference>
<evidence type="ECO:0000259" key="2">
    <source>
        <dbReference type="PROSITE" id="PS51736"/>
    </source>
</evidence>
<sequence>MKAVMYLRKSRMEELSNEEETLERHKKSLTEFAKTNKISIIKIYEEVVSGDTLYSRPQMLQLLADVEANKYDAVLCMDIDRLGRSSMSDQGVILETLKQNDTKIITPRKFYDLNNDIDETYSEFESFMARQELKIIKRRLHTGIKRTIKDGGYIANAPYGYDKIYKDKIPTLAINEDEAVFVRMIFDMYVNQGIGSLTIAETLNSLGARPRRSDKFGRTSIVAILKNQVYIGKIVWDKKKHIKKGTKNNTKHITIYNKPEQWTVVDGLHEPIIDKELFESAQEILKNRYHPPYYKGTVENPLAGLVKCGNCGRTMQRQYMHRGERGEWETILCMNKGCIPSAKLAYVEESILHFLYDEMNNIAVELKTEQRPKKDITLLEAALDATEKEISTAKQQRSRLHDLLEQGVYDIPTFTERSKALEEKLATLQEQATAQHDAIKKAQGTNKLKMYKKIKSVLQAYETADAQKRNMMLKSIIREIVYKKEQKSKPHDFALSISFKDL</sequence>
<dbReference type="InterPro" id="IPR038109">
    <property type="entry name" value="DNA_bind_recomb_sf"/>
</dbReference>
<dbReference type="Proteomes" id="UP000199158">
    <property type="component" value="Unassembled WGS sequence"/>
</dbReference>
<reference evidence="4 5" key="1">
    <citation type="submission" date="2016-10" db="EMBL/GenBank/DDBJ databases">
        <authorList>
            <person name="de Groot N.N."/>
        </authorList>
    </citation>
    <scope>NUCLEOTIDE SEQUENCE [LARGE SCALE GENOMIC DNA]</scope>
    <source>
        <strain evidence="4 5">CGMCC 1.5070</strain>
    </source>
</reference>
<dbReference type="PROSITE" id="PS51737">
    <property type="entry name" value="RECOMBINASE_DNA_BIND"/>
    <property type="match status" value="1"/>
</dbReference>
<proteinExistence type="predicted"/>
<dbReference type="Pfam" id="PF00239">
    <property type="entry name" value="Resolvase"/>
    <property type="match status" value="1"/>
</dbReference>
<feature type="coiled-coil region" evidence="1">
    <location>
        <begin position="376"/>
        <end position="438"/>
    </location>
</feature>
<keyword evidence="1" id="KW-0175">Coiled coil</keyword>
<evidence type="ECO:0000259" key="3">
    <source>
        <dbReference type="PROSITE" id="PS51737"/>
    </source>
</evidence>
<dbReference type="GO" id="GO:0000150">
    <property type="term" value="F:DNA strand exchange activity"/>
    <property type="evidence" value="ECO:0007669"/>
    <property type="project" value="InterPro"/>
</dbReference>
<dbReference type="PANTHER" id="PTHR30461:SF23">
    <property type="entry name" value="DNA RECOMBINASE-RELATED"/>
    <property type="match status" value="1"/>
</dbReference>
<dbReference type="SMART" id="SM00857">
    <property type="entry name" value="Resolvase"/>
    <property type="match status" value="1"/>
</dbReference>
<dbReference type="PANTHER" id="PTHR30461">
    <property type="entry name" value="DNA-INVERTASE FROM LAMBDOID PROPHAGE"/>
    <property type="match status" value="1"/>
</dbReference>
<organism evidence="4 5">
    <name type="scientific">Hydrogenoanaerobacterium saccharovorans</name>
    <dbReference type="NCBI Taxonomy" id="474960"/>
    <lineage>
        <taxon>Bacteria</taxon>
        <taxon>Bacillati</taxon>
        <taxon>Bacillota</taxon>
        <taxon>Clostridia</taxon>
        <taxon>Eubacteriales</taxon>
        <taxon>Oscillospiraceae</taxon>
        <taxon>Hydrogenoanaerobacterium</taxon>
    </lineage>
</organism>
<protein>
    <submittedName>
        <fullName evidence="4">Site-specific DNA recombinase</fullName>
    </submittedName>
</protein>
<dbReference type="InterPro" id="IPR036162">
    <property type="entry name" value="Resolvase-like_N_sf"/>
</dbReference>
<dbReference type="PROSITE" id="PS51736">
    <property type="entry name" value="RECOMBINASES_3"/>
    <property type="match status" value="1"/>
</dbReference>